<evidence type="ECO:0000256" key="1">
    <source>
        <dbReference type="ARBA" id="ARBA00006763"/>
    </source>
</evidence>
<name>A0A0P6X4Z5_9CHLR</name>
<keyword evidence="4" id="KW-1185">Reference proteome</keyword>
<dbReference type="Proteomes" id="UP000050514">
    <property type="component" value="Unassembled WGS sequence"/>
</dbReference>
<dbReference type="InterPro" id="IPR031100">
    <property type="entry name" value="LOG_fam"/>
</dbReference>
<dbReference type="RefSeq" id="WP_061916154.1">
    <property type="nucleotide sequence ID" value="NZ_DF967971.1"/>
</dbReference>
<dbReference type="PANTHER" id="PTHR31223">
    <property type="entry name" value="LOG FAMILY PROTEIN YJL055W"/>
    <property type="match status" value="1"/>
</dbReference>
<organism evidence="3 4">
    <name type="scientific">Bellilinea caldifistulae</name>
    <dbReference type="NCBI Taxonomy" id="360411"/>
    <lineage>
        <taxon>Bacteria</taxon>
        <taxon>Bacillati</taxon>
        <taxon>Chloroflexota</taxon>
        <taxon>Anaerolineae</taxon>
        <taxon>Anaerolineales</taxon>
        <taxon>Anaerolineaceae</taxon>
        <taxon>Bellilinea</taxon>
    </lineage>
</organism>
<dbReference type="PANTHER" id="PTHR31223:SF70">
    <property type="entry name" value="LOG FAMILY PROTEIN YJL055W"/>
    <property type="match status" value="1"/>
</dbReference>
<keyword evidence="2" id="KW-0203">Cytokinin biosynthesis</keyword>
<dbReference type="STRING" id="360411.AC812_10940"/>
<dbReference type="OrthoDB" id="9801098at2"/>
<reference evidence="3 4" key="1">
    <citation type="submission" date="2015-07" db="EMBL/GenBank/DDBJ databases">
        <title>Draft genome of Bellilinea caldifistulae DSM 17877.</title>
        <authorList>
            <person name="Hemp J."/>
            <person name="Ward L.M."/>
            <person name="Pace L.A."/>
            <person name="Fischer W.W."/>
        </authorList>
    </citation>
    <scope>NUCLEOTIDE SEQUENCE [LARGE SCALE GENOMIC DNA]</scope>
    <source>
        <strain evidence="3 4">GOMI-1</strain>
    </source>
</reference>
<keyword evidence="2" id="KW-0378">Hydrolase</keyword>
<gene>
    <name evidence="3" type="ORF">AC812_10940</name>
</gene>
<sequence length="203" mass="22619">MTIHTIHSICVFAGSADHLSPSYLNGAAELGIMLAKNRIQIICGGGKTGLMGALADAALNAGAMVIGVVPRSLFQPQLIHNQLSELRIVENMHQRKALMSRLADAFIALPGGFGTFDELFETLTWTQIGIHRKPLGMLNINNYFVPLISLIEHAQKEGFIYSNHRELFVVEENPHQLLIKLQNHRFPEDLENWVNRPSFSENP</sequence>
<dbReference type="GO" id="GO:0009691">
    <property type="term" value="P:cytokinin biosynthetic process"/>
    <property type="evidence" value="ECO:0007669"/>
    <property type="project" value="UniProtKB-UniRule"/>
</dbReference>
<evidence type="ECO:0000313" key="3">
    <source>
        <dbReference type="EMBL" id="KPL75012.1"/>
    </source>
</evidence>
<dbReference type="SUPFAM" id="SSF102405">
    <property type="entry name" value="MCP/YpsA-like"/>
    <property type="match status" value="1"/>
</dbReference>
<dbReference type="EMBL" id="LGHJ01000016">
    <property type="protein sequence ID" value="KPL75012.1"/>
    <property type="molecule type" value="Genomic_DNA"/>
</dbReference>
<evidence type="ECO:0000256" key="2">
    <source>
        <dbReference type="RuleBase" id="RU363015"/>
    </source>
</evidence>
<evidence type="ECO:0000313" key="4">
    <source>
        <dbReference type="Proteomes" id="UP000050514"/>
    </source>
</evidence>
<dbReference type="NCBIfam" id="TIGR00730">
    <property type="entry name" value="Rossman fold protein, TIGR00730 family"/>
    <property type="match status" value="1"/>
</dbReference>
<dbReference type="InterPro" id="IPR005269">
    <property type="entry name" value="LOG"/>
</dbReference>
<accession>A0A0P6X4Z5</accession>
<dbReference type="GO" id="GO:0016799">
    <property type="term" value="F:hydrolase activity, hydrolyzing N-glycosyl compounds"/>
    <property type="evidence" value="ECO:0007669"/>
    <property type="project" value="TreeGrafter"/>
</dbReference>
<dbReference type="GO" id="GO:0005829">
    <property type="term" value="C:cytosol"/>
    <property type="evidence" value="ECO:0007669"/>
    <property type="project" value="TreeGrafter"/>
</dbReference>
<dbReference type="AlphaFoldDB" id="A0A0P6X4Z5"/>
<dbReference type="Gene3D" id="3.40.50.450">
    <property type="match status" value="1"/>
</dbReference>
<dbReference type="EC" id="3.2.2.n1" evidence="2"/>
<comment type="caution">
    <text evidence="3">The sequence shown here is derived from an EMBL/GenBank/DDBJ whole genome shotgun (WGS) entry which is preliminary data.</text>
</comment>
<proteinExistence type="inferred from homology"/>
<protein>
    <recommendedName>
        <fullName evidence="2">Cytokinin riboside 5'-monophosphate phosphoribohydrolase</fullName>
        <ecNumber evidence="2">3.2.2.n1</ecNumber>
    </recommendedName>
</protein>
<comment type="similarity">
    <text evidence="1 2">Belongs to the LOG family.</text>
</comment>
<dbReference type="Pfam" id="PF03641">
    <property type="entry name" value="Lysine_decarbox"/>
    <property type="match status" value="1"/>
</dbReference>